<evidence type="ECO:0000313" key="2">
    <source>
        <dbReference type="EMBL" id="TND51828.1"/>
    </source>
</evidence>
<gene>
    <name evidence="2" type="ORF">CF123_18335</name>
</gene>
<feature type="domain" description="Calcineurin-like phosphoesterase" evidence="1">
    <location>
        <begin position="32"/>
        <end position="230"/>
    </location>
</feature>
<dbReference type="Gene3D" id="3.60.21.10">
    <property type="match status" value="1"/>
</dbReference>
<protein>
    <submittedName>
        <fullName evidence="2">Serine/threonine protein phosphatase</fullName>
    </submittedName>
</protein>
<name>A0AAX2UNK2_AERVE</name>
<dbReference type="EMBL" id="PDXJ01000026">
    <property type="protein sequence ID" value="TND51828.1"/>
    <property type="molecule type" value="Genomic_DNA"/>
</dbReference>
<accession>A0AAX2UNK2</accession>
<dbReference type="InterPro" id="IPR050535">
    <property type="entry name" value="DNA_Repair-Maintenance_Comp"/>
</dbReference>
<dbReference type="InterPro" id="IPR004843">
    <property type="entry name" value="Calcineurin-like_PHP"/>
</dbReference>
<dbReference type="Proteomes" id="UP000796104">
    <property type="component" value="Unassembled WGS sequence"/>
</dbReference>
<dbReference type="GO" id="GO:0016787">
    <property type="term" value="F:hydrolase activity"/>
    <property type="evidence" value="ECO:0007669"/>
    <property type="project" value="InterPro"/>
</dbReference>
<evidence type="ECO:0000259" key="1">
    <source>
        <dbReference type="Pfam" id="PF00149"/>
    </source>
</evidence>
<dbReference type="PANTHER" id="PTHR30337">
    <property type="entry name" value="COMPONENT OF ATP-DEPENDENT DSDNA EXONUCLEASE"/>
    <property type="match status" value="1"/>
</dbReference>
<organism evidence="2 3">
    <name type="scientific">Aeromonas veronii</name>
    <dbReference type="NCBI Taxonomy" id="654"/>
    <lineage>
        <taxon>Bacteria</taxon>
        <taxon>Pseudomonadati</taxon>
        <taxon>Pseudomonadota</taxon>
        <taxon>Gammaproteobacteria</taxon>
        <taxon>Aeromonadales</taxon>
        <taxon>Aeromonadaceae</taxon>
        <taxon>Aeromonas</taxon>
    </lineage>
</organism>
<dbReference type="AlphaFoldDB" id="A0AAX2UNK2"/>
<dbReference type="Pfam" id="PF00149">
    <property type="entry name" value="Metallophos"/>
    <property type="match status" value="1"/>
</dbReference>
<proteinExistence type="predicted"/>
<dbReference type="PANTHER" id="PTHR30337:SF0">
    <property type="entry name" value="NUCLEASE SBCCD SUBUNIT D"/>
    <property type="match status" value="1"/>
</dbReference>
<sequence length="381" mass="42575">MARLLRDLRRVSLPRPFHHHREGDGEVSIEGIISDTHNHNWSVFSHQLPNGVNSRLQHILDETWRAAEMVKEKGGDTLIHTGDIFHVRGSVAPSVLNPTVELYSRIYNDLGLNVYLLAGNHDLEGNNSSTLGNAGEALTGAGVWVISNVFADEKNKRLFIPYFDSCDKVREHIEKFIRDKGSDAGEIAQWCLYMHAPLNGVLSGIPDHGFSPDELQAYGFKRVFCGHYHNHKDFGVVVSVGALTHQTFSDVGSKAGFVLHELETGLLTHYTSNAPRFVDFDPEWDEMETFEQVNGHFVRVRLESATNEEVEEVRKFLNEQGAASVQVIHVPKVEVSREGGSSIEAGASIRVSLHDWCRARGFDEVVGIESQKIMDEVEAKV</sequence>
<dbReference type="SUPFAM" id="SSF56300">
    <property type="entry name" value="Metallo-dependent phosphatases"/>
    <property type="match status" value="1"/>
</dbReference>
<evidence type="ECO:0000313" key="3">
    <source>
        <dbReference type="Proteomes" id="UP000796104"/>
    </source>
</evidence>
<reference evidence="2" key="1">
    <citation type="submission" date="2017-10" db="EMBL/GenBank/DDBJ databases">
        <authorList>
            <person name="Colston S.M."/>
            <person name="Graf J."/>
        </authorList>
    </citation>
    <scope>NUCLEOTIDE SEQUENCE</scope>
    <source>
        <strain evidence="2">BAQ071013-135</strain>
    </source>
</reference>
<dbReference type="InterPro" id="IPR029052">
    <property type="entry name" value="Metallo-depent_PP-like"/>
</dbReference>
<comment type="caution">
    <text evidence="2">The sequence shown here is derived from an EMBL/GenBank/DDBJ whole genome shotgun (WGS) entry which is preliminary data.</text>
</comment>
<reference evidence="2" key="2">
    <citation type="journal article" date="2019" name="PLoS ONE">
        <title>Identification and characterization of putative Aeromonas spp. T3SS effectors.</title>
        <authorList>
            <person name="Rangel L.T."/>
            <person name="Marden J."/>
            <person name="Colston S."/>
            <person name="Setubal J.C."/>
            <person name="Graf J."/>
            <person name="Gogarten J.P."/>
        </authorList>
    </citation>
    <scope>NUCLEOTIDE SEQUENCE</scope>
    <source>
        <strain evidence="2">BAQ071013-135</strain>
    </source>
</reference>